<organism evidence="4 5">
    <name type="scientific">Paractinoplanes tereljensis</name>
    <dbReference type="NCBI Taxonomy" id="571912"/>
    <lineage>
        <taxon>Bacteria</taxon>
        <taxon>Bacillati</taxon>
        <taxon>Actinomycetota</taxon>
        <taxon>Actinomycetes</taxon>
        <taxon>Micromonosporales</taxon>
        <taxon>Micromonosporaceae</taxon>
        <taxon>Paractinoplanes</taxon>
    </lineage>
</organism>
<keyword evidence="3" id="KW-0732">Signal</keyword>
<feature type="transmembrane region" description="Helical" evidence="2">
    <location>
        <begin position="312"/>
        <end position="333"/>
    </location>
</feature>
<feature type="compositionally biased region" description="Low complexity" evidence="1">
    <location>
        <begin position="233"/>
        <end position="287"/>
    </location>
</feature>
<evidence type="ECO:0000313" key="5">
    <source>
        <dbReference type="Proteomes" id="UP000623608"/>
    </source>
</evidence>
<feature type="chain" id="PRO_5039568105" evidence="3">
    <location>
        <begin position="30"/>
        <end position="340"/>
    </location>
</feature>
<evidence type="ECO:0000256" key="2">
    <source>
        <dbReference type="SAM" id="Phobius"/>
    </source>
</evidence>
<dbReference type="Proteomes" id="UP000623608">
    <property type="component" value="Unassembled WGS sequence"/>
</dbReference>
<feature type="region of interest" description="Disordered" evidence="1">
    <location>
        <begin position="233"/>
        <end position="289"/>
    </location>
</feature>
<protein>
    <submittedName>
        <fullName evidence="4">Uncharacterized protein</fullName>
    </submittedName>
</protein>
<feature type="signal peptide" evidence="3">
    <location>
        <begin position="1"/>
        <end position="29"/>
    </location>
</feature>
<evidence type="ECO:0000313" key="4">
    <source>
        <dbReference type="EMBL" id="GIF21039.1"/>
    </source>
</evidence>
<evidence type="ECO:0000256" key="1">
    <source>
        <dbReference type="SAM" id="MobiDB-lite"/>
    </source>
</evidence>
<dbReference type="AlphaFoldDB" id="A0A919NLK8"/>
<keyword evidence="2" id="KW-0472">Membrane</keyword>
<proteinExistence type="predicted"/>
<accession>A0A919NLK8</accession>
<name>A0A919NLK8_9ACTN</name>
<gene>
    <name evidence="4" type="ORF">Ate02nite_37690</name>
</gene>
<comment type="caution">
    <text evidence="4">The sequence shown here is derived from an EMBL/GenBank/DDBJ whole genome shotgun (WGS) entry which is preliminary data.</text>
</comment>
<sequence length="340" mass="33976">MLILSGLVATTLGLAAPAAALAAPAAALAAPATACVSPAAATYRHSFNGAAGTTTITAIRPLCSGQSQTFTLASYTTGALNSASGQFIYDSAQATITATNRSVTLKVAVPACYTQVEAFFGSTVQTEATSTKSLYGSTKLGASARSTGPLAWYAGGSTTCAARPAVTITNACDGTFTARLSNTGTIPAVFVTDSRRIRLSPGATTTLTTAKGGTLTIRDSSYTTRIATWRAPTTDCATAAPTSSPITAAPLPTQPTTPTATPSATAATSASPSASTSPSPYESPSPAFSTNPAALATADSNISDKGMGTTSIIAIIMGLLMIATGAAAITWLVRLNRQPA</sequence>
<dbReference type="EMBL" id="BOMY01000024">
    <property type="protein sequence ID" value="GIF21039.1"/>
    <property type="molecule type" value="Genomic_DNA"/>
</dbReference>
<keyword evidence="5" id="KW-1185">Reference proteome</keyword>
<keyword evidence="2" id="KW-0812">Transmembrane</keyword>
<reference evidence="4" key="1">
    <citation type="submission" date="2021-01" db="EMBL/GenBank/DDBJ databases">
        <title>Whole genome shotgun sequence of Actinoplanes tereljensis NBRC 105297.</title>
        <authorList>
            <person name="Komaki H."/>
            <person name="Tamura T."/>
        </authorList>
    </citation>
    <scope>NUCLEOTIDE SEQUENCE</scope>
    <source>
        <strain evidence="4">NBRC 105297</strain>
    </source>
</reference>
<keyword evidence="2" id="KW-1133">Transmembrane helix</keyword>
<evidence type="ECO:0000256" key="3">
    <source>
        <dbReference type="SAM" id="SignalP"/>
    </source>
</evidence>